<comment type="catalytic activity">
    <reaction evidence="5">
        <text>7-aminomethyl-7-carbaguanine + 2 NADP(+) = 7-cyano-7-carbaguanine + 2 NADPH + 3 H(+)</text>
        <dbReference type="Rhea" id="RHEA:13409"/>
        <dbReference type="ChEBI" id="CHEBI:15378"/>
        <dbReference type="ChEBI" id="CHEBI:45075"/>
        <dbReference type="ChEBI" id="CHEBI:57783"/>
        <dbReference type="ChEBI" id="CHEBI:58349"/>
        <dbReference type="ChEBI" id="CHEBI:58703"/>
        <dbReference type="EC" id="1.7.1.13"/>
    </reaction>
</comment>
<gene>
    <name evidence="5" type="primary">queF</name>
    <name evidence="6" type="ORF">EV03_0914</name>
</gene>
<name>A0A0A2C3Q9_PROMR</name>
<keyword evidence="1 5" id="KW-0963">Cytoplasm</keyword>
<dbReference type="GO" id="GO:0008616">
    <property type="term" value="P:tRNA queuosine(34) biosynthetic process"/>
    <property type="evidence" value="ECO:0007669"/>
    <property type="project" value="UniProtKB-UniRule"/>
</dbReference>
<dbReference type="Proteomes" id="UP000030392">
    <property type="component" value="Unassembled WGS sequence"/>
</dbReference>
<evidence type="ECO:0000256" key="3">
    <source>
        <dbReference type="ARBA" id="ARBA00022857"/>
    </source>
</evidence>
<organism evidence="6 7">
    <name type="scientific">Prochlorococcus marinus str. PAC1</name>
    <dbReference type="NCBI Taxonomy" id="59924"/>
    <lineage>
        <taxon>Bacteria</taxon>
        <taxon>Bacillati</taxon>
        <taxon>Cyanobacteriota</taxon>
        <taxon>Cyanophyceae</taxon>
        <taxon>Synechococcales</taxon>
        <taxon>Prochlorococcaceae</taxon>
        <taxon>Prochlorococcus</taxon>
    </lineage>
</organism>
<dbReference type="GO" id="GO:0005737">
    <property type="term" value="C:cytoplasm"/>
    <property type="evidence" value="ECO:0007669"/>
    <property type="project" value="UniProtKB-SubCell"/>
</dbReference>
<dbReference type="PANTHER" id="PTHR34354:SF1">
    <property type="entry name" value="NADPH-DEPENDENT 7-CYANO-7-DEAZAGUANINE REDUCTASE"/>
    <property type="match status" value="1"/>
</dbReference>
<comment type="pathway">
    <text evidence="5">tRNA modification; tRNA-queuosine biosynthesis.</text>
</comment>
<evidence type="ECO:0000256" key="5">
    <source>
        <dbReference type="HAMAP-Rule" id="MF_00818"/>
    </source>
</evidence>
<dbReference type="InterPro" id="IPR043133">
    <property type="entry name" value="GTP-CH-I_C/QueF"/>
</dbReference>
<accession>A0A0A2C3Q9</accession>
<dbReference type="GO" id="GO:0033739">
    <property type="term" value="F:preQ1 synthase activity"/>
    <property type="evidence" value="ECO:0007669"/>
    <property type="project" value="UniProtKB-UniRule"/>
</dbReference>
<sequence length="179" mass="21195">MIQNSLFGSFQYFLIKRIYLKFEFLIKLLCSVSFKCKKNVIRQEKDVKDEIMYGEREIEVGSLICFPNPNINRDYDISIEFPEFTCKCPFSGYPDFATLRIKYQPHTKVIELKAIKLYLNSFREKKISHEEVTNKIIDDFVQVSDPKWMQLEADFNPRGNVHTIIRVCHGKRNNLDLIL</sequence>
<dbReference type="AlphaFoldDB" id="A0A0A2C3Q9"/>
<protein>
    <recommendedName>
        <fullName evidence="5">NADPH-dependent 7-cyano-7-deazaguanine reductase</fullName>
        <ecNumber evidence="5">1.7.1.13</ecNumber>
    </recommendedName>
    <alternativeName>
        <fullName evidence="5">7-cyano-7-carbaguanine reductase</fullName>
    </alternativeName>
    <alternativeName>
        <fullName evidence="5">NADPH-dependent nitrile oxidoreductase</fullName>
    </alternativeName>
    <alternativeName>
        <fullName evidence="5">PreQ(0) reductase</fullName>
    </alternativeName>
</protein>
<dbReference type="EC" id="1.7.1.13" evidence="5"/>
<dbReference type="Pfam" id="PF14489">
    <property type="entry name" value="QueF"/>
    <property type="match status" value="1"/>
</dbReference>
<feature type="active site" description="Thioimide intermediate" evidence="5">
    <location>
        <position position="88"/>
    </location>
</feature>
<evidence type="ECO:0000256" key="4">
    <source>
        <dbReference type="ARBA" id="ARBA00023002"/>
    </source>
</evidence>
<dbReference type="SUPFAM" id="SSF55620">
    <property type="entry name" value="Tetrahydrobiopterin biosynthesis enzymes-like"/>
    <property type="match status" value="1"/>
</dbReference>
<dbReference type="HAMAP" id="MF_00818">
    <property type="entry name" value="QueF_type1"/>
    <property type="match status" value="1"/>
</dbReference>
<comment type="subcellular location">
    <subcellularLocation>
        <location evidence="5">Cytoplasm</location>
    </subcellularLocation>
</comment>
<comment type="function">
    <text evidence="5">Catalyzes the NADPH-dependent reduction of 7-cyano-7-deazaguanine (preQ0) to 7-aminomethyl-7-deazaguanine (preQ1).</text>
</comment>
<dbReference type="PANTHER" id="PTHR34354">
    <property type="entry name" value="NADPH-DEPENDENT 7-CYANO-7-DEAZAGUANINE REDUCTASE"/>
    <property type="match status" value="1"/>
</dbReference>
<evidence type="ECO:0000256" key="2">
    <source>
        <dbReference type="ARBA" id="ARBA00022785"/>
    </source>
</evidence>
<dbReference type="InterPro" id="IPR029500">
    <property type="entry name" value="QueF"/>
</dbReference>
<dbReference type="InterPro" id="IPR050084">
    <property type="entry name" value="NADPH_dep_7-cyano-7-deazaG_red"/>
</dbReference>
<dbReference type="UniPathway" id="UPA00392"/>
<feature type="binding site" evidence="5">
    <location>
        <begin position="110"/>
        <end position="112"/>
    </location>
    <ligand>
        <name>substrate</name>
    </ligand>
</feature>
<evidence type="ECO:0000313" key="7">
    <source>
        <dbReference type="Proteomes" id="UP000030392"/>
    </source>
</evidence>
<dbReference type="InterPro" id="IPR016856">
    <property type="entry name" value="QueF_type1"/>
</dbReference>
<reference evidence="7" key="1">
    <citation type="journal article" date="2014" name="Sci. Data">
        <title>Genomes of diverse isolates of the marine cyanobacterium Prochlorococcus.</title>
        <authorList>
            <person name="Biller S."/>
            <person name="Berube P."/>
            <person name="Thompson J."/>
            <person name="Kelly L."/>
            <person name="Roggensack S."/>
            <person name="Awad L."/>
            <person name="Roache-Johnson K."/>
            <person name="Ding H."/>
            <person name="Giovannoni S.J."/>
            <person name="Moore L.R."/>
            <person name="Chisholm S.W."/>
        </authorList>
    </citation>
    <scope>NUCLEOTIDE SEQUENCE [LARGE SCALE GENOMIC DNA]</scope>
    <source>
        <strain evidence="7">PAC1</strain>
    </source>
</reference>
<comment type="similarity">
    <text evidence="5">Belongs to the GTP cyclohydrolase I family. QueF type 1 subfamily.</text>
</comment>
<evidence type="ECO:0000256" key="1">
    <source>
        <dbReference type="ARBA" id="ARBA00022490"/>
    </source>
</evidence>
<dbReference type="NCBIfam" id="TIGR03139">
    <property type="entry name" value="QueF-II"/>
    <property type="match status" value="1"/>
</dbReference>
<dbReference type="Gene3D" id="3.30.1130.10">
    <property type="match status" value="1"/>
</dbReference>
<feature type="binding site" evidence="5">
    <location>
        <begin position="129"/>
        <end position="130"/>
    </location>
    <ligand>
        <name>substrate</name>
    </ligand>
</feature>
<evidence type="ECO:0000313" key="6">
    <source>
        <dbReference type="EMBL" id="KGG20976.1"/>
    </source>
</evidence>
<comment type="caution">
    <text evidence="6">The sequence shown here is derived from an EMBL/GenBank/DDBJ whole genome shotgun (WGS) entry which is preliminary data.</text>
</comment>
<feature type="active site" description="Proton donor" evidence="5">
    <location>
        <position position="95"/>
    </location>
</feature>
<keyword evidence="4 5" id="KW-0560">Oxidoreductase</keyword>
<keyword evidence="3 5" id="KW-0521">NADP</keyword>
<keyword evidence="2 5" id="KW-0671">Queuosine biosynthesis</keyword>
<proteinExistence type="inferred from homology"/>
<dbReference type="EMBL" id="JNAX01000010">
    <property type="protein sequence ID" value="KGG20976.1"/>
    <property type="molecule type" value="Genomic_DNA"/>
</dbReference>